<evidence type="ECO:0000313" key="2">
    <source>
        <dbReference type="Proteomes" id="UP000479190"/>
    </source>
</evidence>
<gene>
    <name evidence="1" type="ORF">TBRA_LOCUS3081</name>
</gene>
<dbReference type="Proteomes" id="UP000479190">
    <property type="component" value="Unassembled WGS sequence"/>
</dbReference>
<keyword evidence="2" id="KW-1185">Reference proteome</keyword>
<dbReference type="AlphaFoldDB" id="A0A6H5I0H4"/>
<dbReference type="EMBL" id="CADCXV010000629">
    <property type="protein sequence ID" value="CAB0031101.1"/>
    <property type="molecule type" value="Genomic_DNA"/>
</dbReference>
<organism evidence="1 2">
    <name type="scientific">Trichogramma brassicae</name>
    <dbReference type="NCBI Taxonomy" id="86971"/>
    <lineage>
        <taxon>Eukaryota</taxon>
        <taxon>Metazoa</taxon>
        <taxon>Ecdysozoa</taxon>
        <taxon>Arthropoda</taxon>
        <taxon>Hexapoda</taxon>
        <taxon>Insecta</taxon>
        <taxon>Pterygota</taxon>
        <taxon>Neoptera</taxon>
        <taxon>Endopterygota</taxon>
        <taxon>Hymenoptera</taxon>
        <taxon>Apocrita</taxon>
        <taxon>Proctotrupomorpha</taxon>
        <taxon>Chalcidoidea</taxon>
        <taxon>Trichogrammatidae</taxon>
        <taxon>Trichogramma</taxon>
    </lineage>
</organism>
<sequence>MDGKHRWPRTRPNCGRNDPSKDLIIYLWLRLREPAQATNITTISLVDVGECDITTPEVEIDKISNAQLISKSTTTAWYT</sequence>
<name>A0A6H5I0H4_9HYME</name>
<proteinExistence type="predicted"/>
<accession>A0A6H5I0H4</accession>
<evidence type="ECO:0000313" key="1">
    <source>
        <dbReference type="EMBL" id="CAB0031101.1"/>
    </source>
</evidence>
<protein>
    <submittedName>
        <fullName evidence="1">Uncharacterized protein</fullName>
    </submittedName>
</protein>
<reference evidence="1 2" key="1">
    <citation type="submission" date="2020-02" db="EMBL/GenBank/DDBJ databases">
        <authorList>
            <person name="Ferguson B K."/>
        </authorList>
    </citation>
    <scope>NUCLEOTIDE SEQUENCE [LARGE SCALE GENOMIC DNA]</scope>
</reference>